<dbReference type="SMART" id="SM00862">
    <property type="entry name" value="Trans_reg_C"/>
    <property type="match status" value="1"/>
</dbReference>
<feature type="transmembrane region" description="Helical" evidence="3">
    <location>
        <begin position="136"/>
        <end position="155"/>
    </location>
</feature>
<dbReference type="AlphaFoldDB" id="A0AA37SJZ3"/>
<dbReference type="GO" id="GO:0000160">
    <property type="term" value="P:phosphorelay signal transduction system"/>
    <property type="evidence" value="ECO:0007669"/>
    <property type="project" value="InterPro"/>
</dbReference>
<dbReference type="PROSITE" id="PS51755">
    <property type="entry name" value="OMPR_PHOB"/>
    <property type="match status" value="1"/>
</dbReference>
<keyword evidence="1 2" id="KW-0238">DNA-binding</keyword>
<evidence type="ECO:0000256" key="3">
    <source>
        <dbReference type="SAM" id="Phobius"/>
    </source>
</evidence>
<organism evidence="5 6">
    <name type="scientific">Portibacter lacus</name>
    <dbReference type="NCBI Taxonomy" id="1099794"/>
    <lineage>
        <taxon>Bacteria</taxon>
        <taxon>Pseudomonadati</taxon>
        <taxon>Bacteroidota</taxon>
        <taxon>Saprospiria</taxon>
        <taxon>Saprospirales</taxon>
        <taxon>Haliscomenobacteraceae</taxon>
        <taxon>Portibacter</taxon>
    </lineage>
</organism>
<dbReference type="InterPro" id="IPR001867">
    <property type="entry name" value="OmpR/PhoB-type_DNA-bd"/>
</dbReference>
<reference evidence="5" key="1">
    <citation type="journal article" date="2014" name="Int. J. Syst. Evol. Microbiol.">
        <title>Complete genome sequence of Corynebacterium casei LMG S-19264T (=DSM 44701T), isolated from a smear-ripened cheese.</title>
        <authorList>
            <consortium name="US DOE Joint Genome Institute (JGI-PGF)"/>
            <person name="Walter F."/>
            <person name="Albersmeier A."/>
            <person name="Kalinowski J."/>
            <person name="Ruckert C."/>
        </authorList>
    </citation>
    <scope>NUCLEOTIDE SEQUENCE</scope>
    <source>
        <strain evidence="5">NBRC 108769</strain>
    </source>
</reference>
<dbReference type="Proteomes" id="UP001156666">
    <property type="component" value="Unassembled WGS sequence"/>
</dbReference>
<dbReference type="GO" id="GO:0006355">
    <property type="term" value="P:regulation of DNA-templated transcription"/>
    <property type="evidence" value="ECO:0007669"/>
    <property type="project" value="InterPro"/>
</dbReference>
<proteinExistence type="predicted"/>
<keyword evidence="3" id="KW-0812">Transmembrane</keyword>
<dbReference type="InterPro" id="IPR016032">
    <property type="entry name" value="Sig_transdc_resp-reg_C-effctor"/>
</dbReference>
<evidence type="ECO:0000259" key="4">
    <source>
        <dbReference type="PROSITE" id="PS51755"/>
    </source>
</evidence>
<dbReference type="EMBL" id="BSOH01000001">
    <property type="protein sequence ID" value="GLR15430.1"/>
    <property type="molecule type" value="Genomic_DNA"/>
</dbReference>
<keyword evidence="3" id="KW-1133">Transmembrane helix</keyword>
<dbReference type="GO" id="GO:0003677">
    <property type="term" value="F:DNA binding"/>
    <property type="evidence" value="ECO:0007669"/>
    <property type="project" value="UniProtKB-UniRule"/>
</dbReference>
<accession>A0AA37SJZ3</accession>
<dbReference type="Pfam" id="PF00486">
    <property type="entry name" value="Trans_reg_C"/>
    <property type="match status" value="1"/>
</dbReference>
<dbReference type="SUPFAM" id="SSF46894">
    <property type="entry name" value="C-terminal effector domain of the bipartite response regulators"/>
    <property type="match status" value="1"/>
</dbReference>
<reference evidence="5" key="2">
    <citation type="submission" date="2023-01" db="EMBL/GenBank/DDBJ databases">
        <title>Draft genome sequence of Portibacter lacus strain NBRC 108769.</title>
        <authorList>
            <person name="Sun Q."/>
            <person name="Mori K."/>
        </authorList>
    </citation>
    <scope>NUCLEOTIDE SEQUENCE</scope>
    <source>
        <strain evidence="5">NBRC 108769</strain>
    </source>
</reference>
<keyword evidence="3" id="KW-0472">Membrane</keyword>
<evidence type="ECO:0000313" key="5">
    <source>
        <dbReference type="EMBL" id="GLR15430.1"/>
    </source>
</evidence>
<evidence type="ECO:0000256" key="1">
    <source>
        <dbReference type="ARBA" id="ARBA00023125"/>
    </source>
</evidence>
<gene>
    <name evidence="5" type="ORF">GCM10007940_00450</name>
</gene>
<dbReference type="InterPro" id="IPR036388">
    <property type="entry name" value="WH-like_DNA-bd_sf"/>
</dbReference>
<keyword evidence="6" id="KW-1185">Reference proteome</keyword>
<comment type="caution">
    <text evidence="5">The sequence shown here is derived from an EMBL/GenBank/DDBJ whole genome shotgun (WGS) entry which is preliminary data.</text>
</comment>
<sequence>MLCWSCATENPTLIKDKEVILVRKIGHEILKYTGDSTSSISPIKELSPSNYQLDFQLPFSFVSDTIIHIIDREMKKYSSDEYIVKVNSCSLDELVFSYFISPVENDDLVSCLGRNQKEDCYNIQLKFLHDEGRSNYAVASFIGIPILMLLFYFLWRNRKTHVPPVEESLYEVEATSKNESVNNIGQFSFNFDEQYLQFHGKKEPLTYKEAKILSILNLQINDVVTREALLKEVWEDEGLMVSRSLDMFISKLRKKLKADSSVQIINIHGIGYKLISS</sequence>
<feature type="domain" description="OmpR/PhoB-type" evidence="4">
    <location>
        <begin position="179"/>
        <end position="276"/>
    </location>
</feature>
<evidence type="ECO:0000256" key="2">
    <source>
        <dbReference type="PROSITE-ProRule" id="PRU01091"/>
    </source>
</evidence>
<protein>
    <recommendedName>
        <fullName evidence="4">OmpR/PhoB-type domain-containing protein</fullName>
    </recommendedName>
</protein>
<feature type="DNA-binding region" description="OmpR/PhoB-type" evidence="2">
    <location>
        <begin position="179"/>
        <end position="276"/>
    </location>
</feature>
<evidence type="ECO:0000313" key="6">
    <source>
        <dbReference type="Proteomes" id="UP001156666"/>
    </source>
</evidence>
<dbReference type="CDD" id="cd00383">
    <property type="entry name" value="trans_reg_C"/>
    <property type="match status" value="1"/>
</dbReference>
<dbReference type="Gene3D" id="1.10.10.10">
    <property type="entry name" value="Winged helix-like DNA-binding domain superfamily/Winged helix DNA-binding domain"/>
    <property type="match status" value="1"/>
</dbReference>
<name>A0AA37SJZ3_9BACT</name>